<dbReference type="InterPro" id="IPR005789">
    <property type="entry name" value="Thr_deHydtase_catblc"/>
</dbReference>
<protein>
    <recommendedName>
        <fullName evidence="3">threonine ammonia-lyase</fullName>
        <ecNumber evidence="3">4.3.1.19</ecNumber>
    </recommendedName>
</protein>
<dbReference type="Gene3D" id="3.40.50.1100">
    <property type="match status" value="2"/>
</dbReference>
<evidence type="ECO:0000313" key="7">
    <source>
        <dbReference type="EMBL" id="GAA1110259.1"/>
    </source>
</evidence>
<keyword evidence="8" id="KW-1185">Reference proteome</keyword>
<evidence type="ECO:0000256" key="5">
    <source>
        <dbReference type="ARBA" id="ARBA00023239"/>
    </source>
</evidence>
<dbReference type="InterPro" id="IPR044561">
    <property type="entry name" value="ACT_ThrD-II-like"/>
</dbReference>
<comment type="similarity">
    <text evidence="2">Belongs to the serine/threonine dehydratase family.</text>
</comment>
<evidence type="ECO:0000313" key="8">
    <source>
        <dbReference type="Proteomes" id="UP001501581"/>
    </source>
</evidence>
<keyword evidence="5" id="KW-0456">Lyase</keyword>
<dbReference type="EMBL" id="BAAALG010000012">
    <property type="protein sequence ID" value="GAA1110259.1"/>
    <property type="molecule type" value="Genomic_DNA"/>
</dbReference>
<dbReference type="InterPro" id="IPR002912">
    <property type="entry name" value="ACT_dom"/>
</dbReference>
<dbReference type="PANTHER" id="PTHR48078:SF6">
    <property type="entry name" value="L-THREONINE DEHYDRATASE CATABOLIC TDCB"/>
    <property type="match status" value="1"/>
</dbReference>
<dbReference type="NCBIfam" id="TIGR01127">
    <property type="entry name" value="ilvA_1Cterm"/>
    <property type="match status" value="1"/>
</dbReference>
<keyword evidence="4" id="KW-0663">Pyridoxal phosphate</keyword>
<gene>
    <name evidence="7" type="primary">ilvA_2</name>
    <name evidence="7" type="ORF">GCM10009668_33610</name>
</gene>
<dbReference type="PROSITE" id="PS51671">
    <property type="entry name" value="ACT"/>
    <property type="match status" value="1"/>
</dbReference>
<evidence type="ECO:0000256" key="4">
    <source>
        <dbReference type="ARBA" id="ARBA00022898"/>
    </source>
</evidence>
<evidence type="ECO:0000256" key="3">
    <source>
        <dbReference type="ARBA" id="ARBA00012096"/>
    </source>
</evidence>
<dbReference type="InterPro" id="IPR036052">
    <property type="entry name" value="TrpB-like_PALP_sf"/>
</dbReference>
<comment type="caution">
    <text evidence="7">The sequence shown here is derived from an EMBL/GenBank/DDBJ whole genome shotgun (WGS) entry which is preliminary data.</text>
</comment>
<accession>A0ABN1U0R0</accession>
<evidence type="ECO:0000256" key="1">
    <source>
        <dbReference type="ARBA" id="ARBA00001933"/>
    </source>
</evidence>
<dbReference type="PANTHER" id="PTHR48078">
    <property type="entry name" value="THREONINE DEHYDRATASE, MITOCHONDRIAL-RELATED"/>
    <property type="match status" value="1"/>
</dbReference>
<comment type="cofactor">
    <cofactor evidence="1">
        <name>pyridoxal 5'-phosphate</name>
        <dbReference type="ChEBI" id="CHEBI:597326"/>
    </cofactor>
</comment>
<evidence type="ECO:0000256" key="2">
    <source>
        <dbReference type="ARBA" id="ARBA00010869"/>
    </source>
</evidence>
<dbReference type="RefSeq" id="WP_343996008.1">
    <property type="nucleotide sequence ID" value="NZ_BAAALG010000012.1"/>
</dbReference>
<reference evidence="7 8" key="1">
    <citation type="journal article" date="2019" name="Int. J. Syst. Evol. Microbiol.">
        <title>The Global Catalogue of Microorganisms (GCM) 10K type strain sequencing project: providing services to taxonomists for standard genome sequencing and annotation.</title>
        <authorList>
            <consortium name="The Broad Institute Genomics Platform"/>
            <consortium name="The Broad Institute Genome Sequencing Center for Infectious Disease"/>
            <person name="Wu L."/>
            <person name="Ma J."/>
        </authorList>
    </citation>
    <scope>NUCLEOTIDE SEQUENCE [LARGE SCALE GENOMIC DNA]</scope>
    <source>
        <strain evidence="7 8">JCM 13008</strain>
    </source>
</reference>
<name>A0ABN1U0R0_9ACTN</name>
<dbReference type="InterPro" id="IPR001926">
    <property type="entry name" value="TrpB-like_PALP"/>
</dbReference>
<feature type="domain" description="ACT" evidence="6">
    <location>
        <begin position="337"/>
        <end position="410"/>
    </location>
</feature>
<dbReference type="CDD" id="cd04886">
    <property type="entry name" value="ACT_ThrD-II-like"/>
    <property type="match status" value="1"/>
</dbReference>
<organism evidence="7 8">
    <name type="scientific">Nocardioides dubius</name>
    <dbReference type="NCBI Taxonomy" id="317019"/>
    <lineage>
        <taxon>Bacteria</taxon>
        <taxon>Bacillati</taxon>
        <taxon>Actinomycetota</taxon>
        <taxon>Actinomycetes</taxon>
        <taxon>Propionibacteriales</taxon>
        <taxon>Nocardioidaceae</taxon>
        <taxon>Nocardioides</taxon>
    </lineage>
</organism>
<dbReference type="InterPro" id="IPR050147">
    <property type="entry name" value="Ser/Thr_Dehydratase"/>
</dbReference>
<dbReference type="EC" id="4.3.1.19" evidence="3"/>
<dbReference type="Pfam" id="PF00291">
    <property type="entry name" value="PALP"/>
    <property type="match status" value="1"/>
</dbReference>
<sequence length="410" mass="43176">MSQHDVDRDPVEVGLREIEAARTLLEGVAIRTPMEESRWLTSVTGAPAYLKCENLQRTGSFKVRGAYTRIAGLSAEERARGVVAASAGNHAQGVALAAQLLGIRATVFMPEGAPIPKEKATRGYGAEVVFHGRYVDQALIAAQEYASETGAVLIHPFDHPDIVAGQGTLGLEILDQTPEAATVLVPTGGGGLLAGVAIAIKSLRPDIEVVGVQAAGAAAYPASLEQGAPISLDSMSTMADGIAVGRPGDVPFRAVSQYVDRILTVSEESNSRALLSLMERAKLVVEPAGAVAVAALLEHRGSFTGPVVAVLSGGNIDPLLLGKVIRHGMAAAGRYLALRVCIPDVPGGLAQLMTELATEQANVLEVVHERTSPSLNLDEVEVHVQLETRSEEHARLVLAHLRGRGYRVFE</sequence>
<proteinExistence type="inferred from homology"/>
<dbReference type="CDD" id="cd01562">
    <property type="entry name" value="Thr-dehyd"/>
    <property type="match status" value="1"/>
</dbReference>
<evidence type="ECO:0000259" key="6">
    <source>
        <dbReference type="PROSITE" id="PS51671"/>
    </source>
</evidence>
<dbReference type="SUPFAM" id="SSF53686">
    <property type="entry name" value="Tryptophan synthase beta subunit-like PLP-dependent enzymes"/>
    <property type="match status" value="1"/>
</dbReference>
<dbReference type="Proteomes" id="UP001501581">
    <property type="component" value="Unassembled WGS sequence"/>
</dbReference>